<dbReference type="Proteomes" id="UP001221142">
    <property type="component" value="Unassembled WGS sequence"/>
</dbReference>
<dbReference type="AlphaFoldDB" id="A0AAD7FF35"/>
<evidence type="ECO:0000313" key="1">
    <source>
        <dbReference type="EMBL" id="KAJ7616390.1"/>
    </source>
</evidence>
<reference evidence="1" key="1">
    <citation type="submission" date="2023-03" db="EMBL/GenBank/DDBJ databases">
        <title>Massive genome expansion in bonnet fungi (Mycena s.s.) driven by repeated elements and novel gene families across ecological guilds.</title>
        <authorList>
            <consortium name="Lawrence Berkeley National Laboratory"/>
            <person name="Harder C.B."/>
            <person name="Miyauchi S."/>
            <person name="Viragh M."/>
            <person name="Kuo A."/>
            <person name="Thoen E."/>
            <person name="Andreopoulos B."/>
            <person name="Lu D."/>
            <person name="Skrede I."/>
            <person name="Drula E."/>
            <person name="Henrissat B."/>
            <person name="Morin E."/>
            <person name="Kohler A."/>
            <person name="Barry K."/>
            <person name="LaButti K."/>
            <person name="Morin E."/>
            <person name="Salamov A."/>
            <person name="Lipzen A."/>
            <person name="Mereny Z."/>
            <person name="Hegedus B."/>
            <person name="Baldrian P."/>
            <person name="Stursova M."/>
            <person name="Weitz H."/>
            <person name="Taylor A."/>
            <person name="Grigoriev I.V."/>
            <person name="Nagy L.G."/>
            <person name="Martin F."/>
            <person name="Kauserud H."/>
        </authorList>
    </citation>
    <scope>NUCLEOTIDE SEQUENCE</scope>
    <source>
        <strain evidence="1">9284</strain>
    </source>
</reference>
<organism evidence="1 2">
    <name type="scientific">Roridomyces roridus</name>
    <dbReference type="NCBI Taxonomy" id="1738132"/>
    <lineage>
        <taxon>Eukaryota</taxon>
        <taxon>Fungi</taxon>
        <taxon>Dikarya</taxon>
        <taxon>Basidiomycota</taxon>
        <taxon>Agaricomycotina</taxon>
        <taxon>Agaricomycetes</taxon>
        <taxon>Agaricomycetidae</taxon>
        <taxon>Agaricales</taxon>
        <taxon>Marasmiineae</taxon>
        <taxon>Mycenaceae</taxon>
        <taxon>Roridomyces</taxon>
    </lineage>
</organism>
<keyword evidence="2" id="KW-1185">Reference proteome</keyword>
<evidence type="ECO:0000313" key="2">
    <source>
        <dbReference type="Proteomes" id="UP001221142"/>
    </source>
</evidence>
<protein>
    <submittedName>
        <fullName evidence="1">Uncharacterized protein</fullName>
    </submittedName>
</protein>
<name>A0AAD7FF35_9AGAR</name>
<proteinExistence type="predicted"/>
<comment type="caution">
    <text evidence="1">The sequence shown here is derived from an EMBL/GenBank/DDBJ whole genome shotgun (WGS) entry which is preliminary data.</text>
</comment>
<dbReference type="EMBL" id="JARKIF010000022">
    <property type="protein sequence ID" value="KAJ7616390.1"/>
    <property type="molecule type" value="Genomic_DNA"/>
</dbReference>
<accession>A0AAD7FF35</accession>
<gene>
    <name evidence="1" type="ORF">FB45DRAFT_934133</name>
</gene>
<sequence length="451" mass="50442">MSASALTRCIAFSAVQTITTHVLDRTNSSTPAGDTQILLESAQQQAASWSFPDLSTALSGHRRALMDSGSSHQLIQAIHKTLTSFRFESLHGLLNYVEISAKLQRIPHEFDVTCQMLQGVVGVMEHADARNQVKTTLHRILTTSHLPHEDLGPEVNQLDIILDILFSLLHRAGDWLDDDPFVGETMALYAARREPGPGRQRGLSQCHPDTLETLLTKYLTFGVRTDMALNAIWRLSVVGPPFIVFNQQTLSTISTLPEFKVSPAVIAVIKSNIMHKNRHLPVEDLNQLMRSLRICDTSATPGIGRWNSANLLIFLDFLEQMKAMLSSWGVPTLEFLAQRCSEDEPIPIVYQRRFAWWYLGLMKHYGYDIKSLEGIFWAVETWLKRVNAAQNFNDPEARGTLRHAISMFSSNEGGHLPYNAKMWTDLLSSASADNENPVEAGSSRVFGTQST</sequence>